<protein>
    <submittedName>
        <fullName evidence="10">MFS transporter</fullName>
    </submittedName>
</protein>
<feature type="transmembrane region" description="Helical" evidence="8">
    <location>
        <begin position="75"/>
        <end position="98"/>
    </location>
</feature>
<feature type="transmembrane region" description="Helical" evidence="8">
    <location>
        <begin position="105"/>
        <end position="126"/>
    </location>
</feature>
<dbReference type="Proteomes" id="UP000274391">
    <property type="component" value="Unassembled WGS sequence"/>
</dbReference>
<evidence type="ECO:0000313" key="10">
    <source>
        <dbReference type="EMBL" id="RRJ87085.1"/>
    </source>
</evidence>
<feature type="transmembrane region" description="Helical" evidence="8">
    <location>
        <begin position="166"/>
        <end position="186"/>
    </location>
</feature>
<dbReference type="Gene3D" id="1.20.1720.10">
    <property type="entry name" value="Multidrug resistance protein D"/>
    <property type="match status" value="1"/>
</dbReference>
<feature type="transmembrane region" description="Helical" evidence="8">
    <location>
        <begin position="438"/>
        <end position="457"/>
    </location>
</feature>
<evidence type="ECO:0000256" key="3">
    <source>
        <dbReference type="ARBA" id="ARBA00022475"/>
    </source>
</evidence>
<name>A0A3P3VWA9_9MICO</name>
<dbReference type="Gene3D" id="1.20.1250.20">
    <property type="entry name" value="MFS general substrate transporter like domains"/>
    <property type="match status" value="1"/>
</dbReference>
<feature type="domain" description="Major facilitator superfamily (MFS) profile" evidence="9">
    <location>
        <begin position="1"/>
        <end position="462"/>
    </location>
</feature>
<evidence type="ECO:0000256" key="8">
    <source>
        <dbReference type="SAM" id="Phobius"/>
    </source>
</evidence>
<feature type="transmembrane region" description="Helical" evidence="8">
    <location>
        <begin position="132"/>
        <end position="154"/>
    </location>
</feature>
<evidence type="ECO:0000256" key="5">
    <source>
        <dbReference type="ARBA" id="ARBA00022989"/>
    </source>
</evidence>
<evidence type="ECO:0000256" key="7">
    <source>
        <dbReference type="SAM" id="MobiDB-lite"/>
    </source>
</evidence>
<proteinExistence type="predicted"/>
<feature type="transmembrane region" description="Helical" evidence="8">
    <location>
        <begin position="324"/>
        <end position="347"/>
    </location>
</feature>
<dbReference type="PANTHER" id="PTHR42718:SF47">
    <property type="entry name" value="METHYL VIOLOGEN RESISTANCE PROTEIN SMVA"/>
    <property type="match status" value="1"/>
</dbReference>
<keyword evidence="11" id="KW-1185">Reference proteome</keyword>
<accession>A0A3P3VWA9</accession>
<evidence type="ECO:0000313" key="11">
    <source>
        <dbReference type="Proteomes" id="UP000274391"/>
    </source>
</evidence>
<dbReference type="Pfam" id="PF07690">
    <property type="entry name" value="MFS_1"/>
    <property type="match status" value="1"/>
</dbReference>
<feature type="transmembrane region" description="Helical" evidence="8">
    <location>
        <begin position="45"/>
        <end position="63"/>
    </location>
</feature>
<dbReference type="OrthoDB" id="9781469at2"/>
<dbReference type="InterPro" id="IPR020846">
    <property type="entry name" value="MFS_dom"/>
</dbReference>
<dbReference type="CDD" id="cd17321">
    <property type="entry name" value="MFS_MMR_MDR_like"/>
    <property type="match status" value="1"/>
</dbReference>
<keyword evidence="5 8" id="KW-1133">Transmembrane helix</keyword>
<feature type="transmembrane region" description="Helical" evidence="8">
    <location>
        <begin position="266"/>
        <end position="285"/>
    </location>
</feature>
<dbReference type="PANTHER" id="PTHR42718">
    <property type="entry name" value="MAJOR FACILITATOR SUPERFAMILY MULTIDRUG TRANSPORTER MFSC"/>
    <property type="match status" value="1"/>
</dbReference>
<comment type="subcellular location">
    <subcellularLocation>
        <location evidence="1">Cell membrane</location>
        <topology evidence="1">Multi-pass membrane protein</topology>
    </subcellularLocation>
</comment>
<feature type="transmembrane region" description="Helical" evidence="8">
    <location>
        <begin position="15"/>
        <end position="33"/>
    </location>
</feature>
<keyword evidence="2" id="KW-0813">Transport</keyword>
<dbReference type="InterPro" id="IPR036259">
    <property type="entry name" value="MFS_trans_sf"/>
</dbReference>
<reference evidence="10 11" key="1">
    <citation type="submission" date="2018-11" db="EMBL/GenBank/DDBJ databases">
        <title>YIM 102482-1 draft genome.</title>
        <authorList>
            <person name="Li G."/>
            <person name="Jiang Y."/>
        </authorList>
    </citation>
    <scope>NUCLEOTIDE SEQUENCE [LARGE SCALE GENOMIC DNA]</scope>
    <source>
        <strain evidence="10 11">YIM 102482-1</strain>
    </source>
</reference>
<evidence type="ECO:0000256" key="6">
    <source>
        <dbReference type="ARBA" id="ARBA00023136"/>
    </source>
</evidence>
<dbReference type="SUPFAM" id="SSF103473">
    <property type="entry name" value="MFS general substrate transporter"/>
    <property type="match status" value="1"/>
</dbReference>
<organism evidence="10 11">
    <name type="scientific">Gulosibacter macacae</name>
    <dbReference type="NCBI Taxonomy" id="2488791"/>
    <lineage>
        <taxon>Bacteria</taxon>
        <taxon>Bacillati</taxon>
        <taxon>Actinomycetota</taxon>
        <taxon>Actinomycetes</taxon>
        <taxon>Micrococcales</taxon>
        <taxon>Microbacteriaceae</taxon>
        <taxon>Gulosibacter</taxon>
    </lineage>
</organism>
<keyword evidence="4 8" id="KW-0812">Transmembrane</keyword>
<keyword evidence="6 8" id="KW-0472">Membrane</keyword>
<gene>
    <name evidence="10" type="ORF">EG850_06155</name>
</gene>
<dbReference type="EMBL" id="RQVS01000006">
    <property type="protein sequence ID" value="RRJ87085.1"/>
    <property type="molecule type" value="Genomic_DNA"/>
</dbReference>
<evidence type="ECO:0000256" key="4">
    <source>
        <dbReference type="ARBA" id="ARBA00022692"/>
    </source>
</evidence>
<dbReference type="GO" id="GO:0022857">
    <property type="term" value="F:transmembrane transporter activity"/>
    <property type="evidence" value="ECO:0007669"/>
    <property type="project" value="InterPro"/>
</dbReference>
<comment type="caution">
    <text evidence="10">The sequence shown here is derived from an EMBL/GenBank/DDBJ whole genome shotgun (WGS) entry which is preliminary data.</text>
</comment>
<dbReference type="InterPro" id="IPR011701">
    <property type="entry name" value="MFS"/>
</dbReference>
<sequence length="497" mass="51069">MPAISEALQPTGTELLWIVDVYPLVLAGLLIPMGSLGDRFGRKRILIIGALGFALISAVAEFAPNASWLIAARAATGLFGSMLLPATLALIGTIFISARARSMAIAIWSAVFSAAAAAGPIIGGVLLDHFPWTSILLVGVPFSVLFLAFAWLLPEARDPKAGRVDVVSAALAMIAMIALVYGIKTFATGGDAWLGTAALGIGVGLGTLFVRRQRVLTHPMLDLELFRKPAFGGGLIINIVTNVAEYGMIFMITLHLQIITGMPTTLAGIALLPAAGMIILATLAVPFVKSRIGGAKTIVLGLVIGSIGYGIVAIWGVTTSPWPWLIGLVVLGLGLGLAWTTSTELVVTSAPVEKSGAASAASETGFELGAVLGTAIIGGFATALYQRFLVLPQWLADADAAAARETLGAAAHIAREAGAKGAELQAAAATAFTSAEQITSIITGAALLATALVVTFAGRMLRKRGVAGAAPVAGERESSEAEQQEPLPTDRIPVAAN</sequence>
<evidence type="ECO:0000259" key="9">
    <source>
        <dbReference type="PROSITE" id="PS50850"/>
    </source>
</evidence>
<evidence type="ECO:0000256" key="1">
    <source>
        <dbReference type="ARBA" id="ARBA00004651"/>
    </source>
</evidence>
<keyword evidence="3" id="KW-1003">Cell membrane</keyword>
<feature type="transmembrane region" description="Helical" evidence="8">
    <location>
        <begin position="192"/>
        <end position="210"/>
    </location>
</feature>
<feature type="transmembrane region" description="Helical" evidence="8">
    <location>
        <begin position="231"/>
        <end position="254"/>
    </location>
</feature>
<dbReference type="PROSITE" id="PS50850">
    <property type="entry name" value="MFS"/>
    <property type="match status" value="1"/>
</dbReference>
<dbReference type="GO" id="GO:0005886">
    <property type="term" value="C:plasma membrane"/>
    <property type="evidence" value="ECO:0007669"/>
    <property type="project" value="UniProtKB-SubCell"/>
</dbReference>
<dbReference type="AlphaFoldDB" id="A0A3P3VWA9"/>
<feature type="transmembrane region" description="Helical" evidence="8">
    <location>
        <begin position="368"/>
        <end position="385"/>
    </location>
</feature>
<feature type="transmembrane region" description="Helical" evidence="8">
    <location>
        <begin position="297"/>
        <end position="318"/>
    </location>
</feature>
<evidence type="ECO:0000256" key="2">
    <source>
        <dbReference type="ARBA" id="ARBA00022448"/>
    </source>
</evidence>
<feature type="region of interest" description="Disordered" evidence="7">
    <location>
        <begin position="470"/>
        <end position="497"/>
    </location>
</feature>